<protein>
    <recommendedName>
        <fullName evidence="6 7">D,D-heptose 1,7-bisphosphate phosphatase</fullName>
        <ecNumber evidence="7">3.1.3.-</ecNumber>
    </recommendedName>
</protein>
<evidence type="ECO:0000256" key="4">
    <source>
        <dbReference type="ARBA" id="ARBA00022801"/>
    </source>
</evidence>
<evidence type="ECO:0000313" key="10">
    <source>
        <dbReference type="EMBL" id="PIS09391.1"/>
    </source>
</evidence>
<dbReference type="PANTHER" id="PTHR42891:SF1">
    <property type="entry name" value="D-GLYCERO-BETA-D-MANNO-HEPTOSE-1,7-BISPHOSPHATE 7-PHOSPHATASE"/>
    <property type="match status" value="1"/>
</dbReference>
<comment type="caution">
    <text evidence="10">The sequence shown here is derived from an EMBL/GenBank/DDBJ whole genome shotgun (WGS) entry which is preliminary data.</text>
</comment>
<dbReference type="EC" id="3.1.3.-" evidence="7"/>
<evidence type="ECO:0000256" key="3">
    <source>
        <dbReference type="ARBA" id="ARBA00022723"/>
    </source>
</evidence>
<gene>
    <name evidence="10" type="ORF">COT75_01795</name>
</gene>
<keyword evidence="5 7" id="KW-0119">Carbohydrate metabolism</keyword>
<evidence type="ECO:0000256" key="2">
    <source>
        <dbReference type="ARBA" id="ARBA00022490"/>
    </source>
</evidence>
<feature type="binding site" evidence="9">
    <location>
        <position position="106"/>
    </location>
    <ligand>
        <name>Zn(2+)</name>
        <dbReference type="ChEBI" id="CHEBI:29105"/>
    </ligand>
</feature>
<dbReference type="NCBIfam" id="TIGR01662">
    <property type="entry name" value="HAD-SF-IIIA"/>
    <property type="match status" value="1"/>
</dbReference>
<dbReference type="GO" id="GO:0005737">
    <property type="term" value="C:cytoplasm"/>
    <property type="evidence" value="ECO:0007669"/>
    <property type="project" value="UniProtKB-SubCell"/>
</dbReference>
<reference evidence="11" key="1">
    <citation type="submission" date="2017-09" db="EMBL/GenBank/DDBJ databases">
        <title>Depth-based differentiation of microbial function through sediment-hosted aquifers and enrichment of novel symbionts in the deep terrestrial subsurface.</title>
        <authorList>
            <person name="Probst A.J."/>
            <person name="Ladd B."/>
            <person name="Jarett J.K."/>
            <person name="Geller-Mcgrath D.E."/>
            <person name="Sieber C.M.K."/>
            <person name="Emerson J.B."/>
            <person name="Anantharaman K."/>
            <person name="Thomas B.C."/>
            <person name="Malmstrom R."/>
            <person name="Stieglmeier M."/>
            <person name="Klingl A."/>
            <person name="Woyke T."/>
            <person name="Ryan C.M."/>
            <person name="Banfield J.F."/>
        </authorList>
    </citation>
    <scope>NUCLEOTIDE SEQUENCE [LARGE SCALE GENOMIC DNA]</scope>
</reference>
<comment type="subcellular location">
    <subcellularLocation>
        <location evidence="1 7">Cytoplasm</location>
    </subcellularLocation>
</comment>
<keyword evidence="3 9" id="KW-0479">Metal-binding</keyword>
<name>A0A2H0W9Q7_9BACT</name>
<evidence type="ECO:0000313" key="11">
    <source>
        <dbReference type="Proteomes" id="UP000230093"/>
    </source>
</evidence>
<proteinExistence type="inferred from homology"/>
<feature type="binding site" evidence="9">
    <location>
        <position position="108"/>
    </location>
    <ligand>
        <name>Zn(2+)</name>
        <dbReference type="ChEBI" id="CHEBI:29105"/>
    </ligand>
</feature>
<evidence type="ECO:0000256" key="1">
    <source>
        <dbReference type="ARBA" id="ARBA00004496"/>
    </source>
</evidence>
<dbReference type="PIRSF" id="PIRSF004682">
    <property type="entry name" value="GmhB"/>
    <property type="match status" value="1"/>
</dbReference>
<feature type="active site" description="Nucleophile" evidence="8">
    <location>
        <position position="25"/>
    </location>
</feature>
<dbReference type="GO" id="GO:0005975">
    <property type="term" value="P:carbohydrate metabolic process"/>
    <property type="evidence" value="ECO:0007669"/>
    <property type="project" value="InterPro"/>
</dbReference>
<feature type="binding site" evidence="9">
    <location>
        <position position="150"/>
    </location>
    <ligand>
        <name>Mg(2+)</name>
        <dbReference type="ChEBI" id="CHEBI:18420"/>
    </ligand>
</feature>
<dbReference type="InterPro" id="IPR006543">
    <property type="entry name" value="Histidinol-phos"/>
</dbReference>
<dbReference type="EMBL" id="PEZT01000010">
    <property type="protein sequence ID" value="PIS09391.1"/>
    <property type="molecule type" value="Genomic_DNA"/>
</dbReference>
<keyword evidence="9" id="KW-0460">Magnesium</keyword>
<evidence type="ECO:0000256" key="5">
    <source>
        <dbReference type="ARBA" id="ARBA00023277"/>
    </source>
</evidence>
<dbReference type="PANTHER" id="PTHR42891">
    <property type="entry name" value="D-GLYCERO-BETA-D-MANNO-HEPTOSE-1,7-BISPHOSPHATE 7-PHOSPHATASE"/>
    <property type="match status" value="1"/>
</dbReference>
<comment type="cofactor">
    <cofactor evidence="9">
        <name>Zn(2+)</name>
        <dbReference type="ChEBI" id="CHEBI:29105"/>
    </cofactor>
</comment>
<comment type="similarity">
    <text evidence="7">Belongs to the gmhB family.</text>
</comment>
<evidence type="ECO:0000256" key="7">
    <source>
        <dbReference type="PIRNR" id="PIRNR004682"/>
    </source>
</evidence>
<dbReference type="SUPFAM" id="SSF56784">
    <property type="entry name" value="HAD-like"/>
    <property type="match status" value="1"/>
</dbReference>
<feature type="binding site" evidence="9">
    <location>
        <position position="25"/>
    </location>
    <ligand>
        <name>Mg(2+)</name>
        <dbReference type="ChEBI" id="CHEBI:18420"/>
    </ligand>
</feature>
<dbReference type="NCBIfam" id="TIGR01656">
    <property type="entry name" value="Histidinol-ppas"/>
    <property type="match status" value="1"/>
</dbReference>
<keyword evidence="2 7" id="KW-0963">Cytoplasm</keyword>
<dbReference type="InterPro" id="IPR004446">
    <property type="entry name" value="Heptose_bisP_phosphatase"/>
</dbReference>
<dbReference type="InterPro" id="IPR006549">
    <property type="entry name" value="HAD-SF_hydro_IIIA"/>
</dbReference>
<organism evidence="10 11">
    <name type="scientific">Candidatus Beckwithbacteria bacterium CG10_big_fil_rev_8_21_14_0_10_34_10</name>
    <dbReference type="NCBI Taxonomy" id="1974495"/>
    <lineage>
        <taxon>Bacteria</taxon>
        <taxon>Candidatus Beckwithiibacteriota</taxon>
    </lineage>
</organism>
<feature type="active site" description="Proton donor" evidence="8">
    <location>
        <position position="27"/>
    </location>
</feature>
<accession>A0A2H0W9Q7</accession>
<comment type="cofactor">
    <cofactor evidence="9">
        <name>Mg(2+)</name>
        <dbReference type="ChEBI" id="CHEBI:18420"/>
    </cofactor>
</comment>
<feature type="binding site" evidence="9">
    <location>
        <position position="27"/>
    </location>
    <ligand>
        <name>Mg(2+)</name>
        <dbReference type="ChEBI" id="CHEBI:18420"/>
    </ligand>
</feature>
<dbReference type="GO" id="GO:0046872">
    <property type="term" value="F:metal ion binding"/>
    <property type="evidence" value="ECO:0007669"/>
    <property type="project" value="UniProtKB-KW"/>
</dbReference>
<dbReference type="Proteomes" id="UP000230093">
    <property type="component" value="Unassembled WGS sequence"/>
</dbReference>
<dbReference type="Gene3D" id="3.40.50.1000">
    <property type="entry name" value="HAD superfamily/HAD-like"/>
    <property type="match status" value="1"/>
</dbReference>
<evidence type="ECO:0000256" key="8">
    <source>
        <dbReference type="PIRSR" id="PIRSR004682-1"/>
    </source>
</evidence>
<feature type="binding site" evidence="9">
    <location>
        <position position="121"/>
    </location>
    <ligand>
        <name>Zn(2+)</name>
        <dbReference type="ChEBI" id="CHEBI:29105"/>
    </ligand>
</feature>
<dbReference type="GO" id="GO:0016791">
    <property type="term" value="F:phosphatase activity"/>
    <property type="evidence" value="ECO:0007669"/>
    <property type="project" value="InterPro"/>
</dbReference>
<keyword evidence="4 7" id="KW-0378">Hydrolase</keyword>
<evidence type="ECO:0000256" key="6">
    <source>
        <dbReference type="ARBA" id="ARBA00031828"/>
    </source>
</evidence>
<keyword evidence="9" id="KW-0862">Zinc</keyword>
<dbReference type="AlphaFoldDB" id="A0A2H0W9Q7"/>
<dbReference type="Pfam" id="PF13242">
    <property type="entry name" value="Hydrolase_like"/>
    <property type="match status" value="1"/>
</dbReference>
<dbReference type="InterPro" id="IPR036412">
    <property type="entry name" value="HAD-like_sf"/>
</dbReference>
<sequence length="203" mass="23252">MKNSSHPVDIRKGFKPQRDWGVFIDRDGVINEERHLVYKIKDFKIYPFVFKAIKILNQYNIPIIIHHNASVIARGICSVKKVIKINEYLKSQLDKKGAFLDVILFCPHHPTAYDKKMILNCSWRKPKAGMLNYVKKLFGLNLKKSYVVGDAARDILMGQAVGAKTILVKTGHAGKDEVYQAKPDFVLKDLKKAVDFIIKKEKL</sequence>
<evidence type="ECO:0000256" key="9">
    <source>
        <dbReference type="PIRSR" id="PIRSR004682-4"/>
    </source>
</evidence>
<dbReference type="InterPro" id="IPR023214">
    <property type="entry name" value="HAD_sf"/>
</dbReference>